<dbReference type="PROSITE" id="PS50110">
    <property type="entry name" value="RESPONSE_REGULATORY"/>
    <property type="match status" value="1"/>
</dbReference>
<dbReference type="eggNOG" id="COG2207">
    <property type="taxonomic scope" value="Bacteria"/>
</dbReference>
<keyword evidence="8" id="KW-0804">Transcription</keyword>
<dbReference type="GO" id="GO:0005737">
    <property type="term" value="C:cytoplasm"/>
    <property type="evidence" value="ECO:0007669"/>
    <property type="project" value="UniProtKB-SubCell"/>
</dbReference>
<dbReference type="SUPFAM" id="SSF46689">
    <property type="entry name" value="Homeodomain-like"/>
    <property type="match status" value="1"/>
</dbReference>
<dbReference type="STRING" id="1195236.CTER_3105"/>
<dbReference type="Pfam" id="PF00072">
    <property type="entry name" value="Response_reg"/>
    <property type="match status" value="1"/>
</dbReference>
<dbReference type="CDD" id="cd17536">
    <property type="entry name" value="REC_YesN-like"/>
    <property type="match status" value="1"/>
</dbReference>
<comment type="function">
    <text evidence="9">May play the central regulatory role in sporulation. It may be an element of the effector pathway responsible for the activation of sporulation genes in response to nutritional stress. Spo0A may act in concert with spo0H (a sigma factor) to control the expression of some genes that are critical to the sporulation process.</text>
</comment>
<evidence type="ECO:0000313" key="14">
    <source>
        <dbReference type="Proteomes" id="UP000014155"/>
    </source>
</evidence>
<comment type="caution">
    <text evidence="13">The sequence shown here is derived from an EMBL/GenBank/DDBJ whole genome shotgun (WGS) entry which is preliminary data.</text>
</comment>
<reference evidence="13 14" key="1">
    <citation type="journal article" date="2013" name="Genome Announc.">
        <title>Draft Genome Sequence of the Cellulolytic, Mesophilic, Anaerobic Bacterium Clostridium termitidis Strain CT1112 (DSM 5398).</title>
        <authorList>
            <person name="Lal S."/>
            <person name="Ramachandran U."/>
            <person name="Zhang X."/>
            <person name="Munir R."/>
            <person name="Sparling R."/>
            <person name="Levin D.B."/>
        </authorList>
    </citation>
    <scope>NUCLEOTIDE SEQUENCE [LARGE SCALE GENOMIC DNA]</scope>
    <source>
        <strain evidence="13 14">CT1112</strain>
    </source>
</reference>
<evidence type="ECO:0000256" key="9">
    <source>
        <dbReference type="ARBA" id="ARBA00024867"/>
    </source>
</evidence>
<dbReference type="InterPro" id="IPR001789">
    <property type="entry name" value="Sig_transdc_resp-reg_receiver"/>
</dbReference>
<accession>S0FH97</accession>
<dbReference type="PROSITE" id="PS00041">
    <property type="entry name" value="HTH_ARAC_FAMILY_1"/>
    <property type="match status" value="1"/>
</dbReference>
<evidence type="ECO:0000256" key="2">
    <source>
        <dbReference type="ARBA" id="ARBA00018672"/>
    </source>
</evidence>
<dbReference type="eggNOG" id="COG4753">
    <property type="taxonomic scope" value="Bacteria"/>
</dbReference>
<dbReference type="GO" id="GO:0000160">
    <property type="term" value="P:phosphorelay signal transduction system"/>
    <property type="evidence" value="ECO:0007669"/>
    <property type="project" value="UniProtKB-KW"/>
</dbReference>
<protein>
    <recommendedName>
        <fullName evidence="2">Stage 0 sporulation protein A homolog</fullName>
    </recommendedName>
</protein>
<evidence type="ECO:0000259" key="12">
    <source>
        <dbReference type="PROSITE" id="PS50110"/>
    </source>
</evidence>
<dbReference type="SMART" id="SM00342">
    <property type="entry name" value="HTH_ARAC"/>
    <property type="match status" value="1"/>
</dbReference>
<gene>
    <name evidence="13" type="ORF">CTER_3105</name>
</gene>
<dbReference type="Pfam" id="PF12833">
    <property type="entry name" value="HTH_18"/>
    <property type="match status" value="1"/>
</dbReference>
<keyword evidence="6" id="KW-0805">Transcription regulation</keyword>
<dbReference type="InterPro" id="IPR018060">
    <property type="entry name" value="HTH_AraC"/>
</dbReference>
<sequence length="521" mass="59408">MSVDLTKILIVDDELLLRNGIKYICDWEAEGFKIVGEAGNGKEAMKLVQELQPDIVITDIIMPEMDGIDLTAQIKSQYSDISILVLSSYDNFNYVKSIFLNGAGNYLLKPNLDASQLIETLRKLKPLTKPKENSIKHTAEYILLKMIEHEDFRSNNALLSLEENTGICFDSNEPFYLLNLKLNCPPSDIGQIKTVLKSELATGINTKKAAIAAYNKQNIVVLLQSACREPEIIKLFDRIMGSSFMLQNAPIAVCMSEPFYDISALSRIFHNTLNKCEYGFYFTTNIIISDNMINPSYVSMNTKEISKELDILNIERVKELIIDYVKAVNETLSIEPYLLKKNIESQFYFTIQTISSAGFNVSELNKLKIKFFRIIDEVSNYVELIKVINNAFNDIADTISIELNARNRDVLSPVWEYINSHCCEDIKLSDVASAVHLNYSYLSSLFRIKSNESFTDCLHKARINRAKELLRTQNITISNVSTMVGFIDQSHFSKVFKKLENMSPKEYQKIFYSRNVTSNKK</sequence>
<evidence type="ECO:0000256" key="3">
    <source>
        <dbReference type="ARBA" id="ARBA00022490"/>
    </source>
</evidence>
<keyword evidence="4 10" id="KW-0597">Phosphoprotein</keyword>
<dbReference type="Proteomes" id="UP000014155">
    <property type="component" value="Unassembled WGS sequence"/>
</dbReference>
<dbReference type="AlphaFoldDB" id="S0FH97"/>
<dbReference type="Gene3D" id="3.40.50.2300">
    <property type="match status" value="1"/>
</dbReference>
<dbReference type="SMART" id="SM00448">
    <property type="entry name" value="REC"/>
    <property type="match status" value="1"/>
</dbReference>
<dbReference type="InterPro" id="IPR018062">
    <property type="entry name" value="HTH_AraC-typ_CS"/>
</dbReference>
<dbReference type="Gene3D" id="1.10.10.60">
    <property type="entry name" value="Homeodomain-like"/>
    <property type="match status" value="2"/>
</dbReference>
<dbReference type="GO" id="GO:0003700">
    <property type="term" value="F:DNA-binding transcription factor activity"/>
    <property type="evidence" value="ECO:0007669"/>
    <property type="project" value="InterPro"/>
</dbReference>
<evidence type="ECO:0000256" key="7">
    <source>
        <dbReference type="ARBA" id="ARBA00023125"/>
    </source>
</evidence>
<feature type="modified residue" description="4-aspartylphosphate" evidence="10">
    <location>
        <position position="59"/>
    </location>
</feature>
<evidence type="ECO:0000256" key="6">
    <source>
        <dbReference type="ARBA" id="ARBA00023015"/>
    </source>
</evidence>
<keyword evidence="7" id="KW-0238">DNA-binding</keyword>
<keyword evidence="5" id="KW-0902">Two-component regulatory system</keyword>
<dbReference type="SUPFAM" id="SSF52172">
    <property type="entry name" value="CheY-like"/>
    <property type="match status" value="1"/>
</dbReference>
<keyword evidence="3" id="KW-0963">Cytoplasm</keyword>
<evidence type="ECO:0000256" key="8">
    <source>
        <dbReference type="ARBA" id="ARBA00023163"/>
    </source>
</evidence>
<dbReference type="RefSeq" id="WP_004627054.1">
    <property type="nucleotide sequence ID" value="NZ_AORV01000043.1"/>
</dbReference>
<name>S0FH97_RUMCE</name>
<evidence type="ECO:0000256" key="5">
    <source>
        <dbReference type="ARBA" id="ARBA00023012"/>
    </source>
</evidence>
<dbReference type="PATRIC" id="fig|1195236.3.peg.3329"/>
<dbReference type="InterPro" id="IPR051552">
    <property type="entry name" value="HptR"/>
</dbReference>
<proteinExistence type="predicted"/>
<dbReference type="EMBL" id="AORV01000043">
    <property type="protein sequence ID" value="EMS71065.1"/>
    <property type="molecule type" value="Genomic_DNA"/>
</dbReference>
<dbReference type="InterPro" id="IPR009057">
    <property type="entry name" value="Homeodomain-like_sf"/>
</dbReference>
<dbReference type="PANTHER" id="PTHR42713">
    <property type="entry name" value="HISTIDINE KINASE-RELATED"/>
    <property type="match status" value="1"/>
</dbReference>
<dbReference type="PRINTS" id="PR00032">
    <property type="entry name" value="HTHARAC"/>
</dbReference>
<dbReference type="GO" id="GO:0043565">
    <property type="term" value="F:sequence-specific DNA binding"/>
    <property type="evidence" value="ECO:0007669"/>
    <property type="project" value="InterPro"/>
</dbReference>
<dbReference type="InterPro" id="IPR011006">
    <property type="entry name" value="CheY-like_superfamily"/>
</dbReference>
<feature type="domain" description="HTH araC/xylS-type" evidence="11">
    <location>
        <begin position="412"/>
        <end position="510"/>
    </location>
</feature>
<dbReference type="PROSITE" id="PS01124">
    <property type="entry name" value="HTH_ARAC_FAMILY_2"/>
    <property type="match status" value="1"/>
</dbReference>
<evidence type="ECO:0000259" key="11">
    <source>
        <dbReference type="PROSITE" id="PS01124"/>
    </source>
</evidence>
<organism evidence="13 14">
    <name type="scientific">Ruminiclostridium cellobioparum subsp. termitidis CT1112</name>
    <dbReference type="NCBI Taxonomy" id="1195236"/>
    <lineage>
        <taxon>Bacteria</taxon>
        <taxon>Bacillati</taxon>
        <taxon>Bacillota</taxon>
        <taxon>Clostridia</taxon>
        <taxon>Eubacteriales</taxon>
        <taxon>Oscillospiraceae</taxon>
        <taxon>Ruminiclostridium</taxon>
    </lineage>
</organism>
<feature type="domain" description="Response regulatory" evidence="12">
    <location>
        <begin position="7"/>
        <end position="124"/>
    </location>
</feature>
<evidence type="ECO:0000256" key="1">
    <source>
        <dbReference type="ARBA" id="ARBA00004496"/>
    </source>
</evidence>
<keyword evidence="14" id="KW-1185">Reference proteome</keyword>
<dbReference type="PANTHER" id="PTHR42713:SF3">
    <property type="entry name" value="TRANSCRIPTIONAL REGULATORY PROTEIN HPTR"/>
    <property type="match status" value="1"/>
</dbReference>
<comment type="subcellular location">
    <subcellularLocation>
        <location evidence="1">Cytoplasm</location>
    </subcellularLocation>
</comment>
<evidence type="ECO:0000313" key="13">
    <source>
        <dbReference type="EMBL" id="EMS71065.1"/>
    </source>
</evidence>
<evidence type="ECO:0000256" key="4">
    <source>
        <dbReference type="ARBA" id="ARBA00022553"/>
    </source>
</evidence>
<dbReference type="InterPro" id="IPR020449">
    <property type="entry name" value="Tscrpt_reg_AraC-type_HTH"/>
</dbReference>
<evidence type="ECO:0000256" key="10">
    <source>
        <dbReference type="PROSITE-ProRule" id="PRU00169"/>
    </source>
</evidence>